<dbReference type="GO" id="GO:0005524">
    <property type="term" value="F:ATP binding"/>
    <property type="evidence" value="ECO:0007669"/>
    <property type="project" value="UniProtKB-KW"/>
</dbReference>
<feature type="domain" description="HTH luxR-type" evidence="3">
    <location>
        <begin position="832"/>
        <end position="897"/>
    </location>
</feature>
<dbReference type="Gene3D" id="1.25.40.10">
    <property type="entry name" value="Tetratricopeptide repeat domain"/>
    <property type="match status" value="1"/>
</dbReference>
<dbReference type="PRINTS" id="PR00038">
    <property type="entry name" value="HTHLUXR"/>
</dbReference>
<dbReference type="PROSITE" id="PS00622">
    <property type="entry name" value="HTH_LUXR_1"/>
    <property type="match status" value="1"/>
</dbReference>
<dbReference type="GO" id="GO:0005737">
    <property type="term" value="C:cytoplasm"/>
    <property type="evidence" value="ECO:0007669"/>
    <property type="project" value="TreeGrafter"/>
</dbReference>
<keyword evidence="2" id="KW-0067">ATP-binding</keyword>
<gene>
    <name evidence="4" type="ORF">Prubr_64110</name>
</gene>
<dbReference type="AlphaFoldDB" id="A0A810N8N3"/>
<keyword evidence="5" id="KW-1185">Reference proteome</keyword>
<name>A0A810N8N3_9ACTN</name>
<dbReference type="Gene3D" id="1.10.10.10">
    <property type="entry name" value="Winged helix-like DNA-binding domain superfamily/Winged helix DNA-binding domain"/>
    <property type="match status" value="1"/>
</dbReference>
<protein>
    <recommendedName>
        <fullName evidence="3">HTH luxR-type domain-containing protein</fullName>
    </recommendedName>
</protein>
<dbReference type="InterPro" id="IPR000792">
    <property type="entry name" value="Tscrpt_reg_LuxR_C"/>
</dbReference>
<dbReference type="PROSITE" id="PS50043">
    <property type="entry name" value="HTH_LUXR_2"/>
    <property type="match status" value="1"/>
</dbReference>
<dbReference type="InterPro" id="IPR036388">
    <property type="entry name" value="WH-like_DNA-bd_sf"/>
</dbReference>
<dbReference type="PANTHER" id="PTHR16305:SF35">
    <property type="entry name" value="TRANSCRIPTIONAL ACTIVATOR DOMAIN"/>
    <property type="match status" value="1"/>
</dbReference>
<dbReference type="InterPro" id="IPR016032">
    <property type="entry name" value="Sig_transdc_resp-reg_C-effctor"/>
</dbReference>
<dbReference type="GO" id="GO:0003677">
    <property type="term" value="F:DNA binding"/>
    <property type="evidence" value="ECO:0007669"/>
    <property type="project" value="InterPro"/>
</dbReference>
<organism evidence="4 5">
    <name type="scientific">Polymorphospora rubra</name>
    <dbReference type="NCBI Taxonomy" id="338584"/>
    <lineage>
        <taxon>Bacteria</taxon>
        <taxon>Bacillati</taxon>
        <taxon>Actinomycetota</taxon>
        <taxon>Actinomycetes</taxon>
        <taxon>Micromonosporales</taxon>
        <taxon>Micromonosporaceae</taxon>
        <taxon>Polymorphospora</taxon>
    </lineage>
</organism>
<dbReference type="EMBL" id="AP023359">
    <property type="protein sequence ID" value="BCJ69390.1"/>
    <property type="molecule type" value="Genomic_DNA"/>
</dbReference>
<evidence type="ECO:0000313" key="4">
    <source>
        <dbReference type="EMBL" id="BCJ69390.1"/>
    </source>
</evidence>
<evidence type="ECO:0000256" key="1">
    <source>
        <dbReference type="ARBA" id="ARBA00022741"/>
    </source>
</evidence>
<dbReference type="SUPFAM" id="SSF48452">
    <property type="entry name" value="TPR-like"/>
    <property type="match status" value="1"/>
</dbReference>
<sequence length="897" mass="95512">MSSVAVARPSAVIGRTECGRDLEHLVDNLQAGRGGAAVIFGEPGIGKTTLLTASLAYAKARGLCVVSAPNNPFGDQRPDAPAPFEWWRRLPDGLTELSARTDVLLVLDNLHRLPRFLAPVLDRLLELTVCAPVLLIAAYRPRQLPLEVAAVVFQATSSRALRTYPIGALSLADARRILGDRPDLATIHSDGHGNPAYMRMLAAGSPDTSDAAGVFSDELAQLSPTDLRVAQLASALRDPFSPDLLVAAATATSDDTLTALDTLVARDLIRPTEPAPRLAFRHPVLADVVYAGIPVSQRRALHARIGAELGRRGGPMAARAYHVARAADPAEPAHVDTLLVAAHEATDAHPDTAIGWLTVALTLIPESDGRWYEAHLLLARARLLAGQPKAGREVLHTLLAREPAPDRQVTATALVLSSEVERQLGNFQEADALARTAALTALPHGDRIMSRLRRELAENALEALHFDRAARQATAATRHARRGGDPAGEIIAFSLTALARYSDDKPGNAEPAIERAARRADATSDMVLLRDLSCLYELARVEAIMERIRDAERHLERGVTLCRSSGQSHILPAMLKTLGDIQLRLGRLARGLETLDEAAHLARISDDRPSRALVAGLRANALVWLRAGADTAEAVAAADEAVRVCDGLETAFAVVVRAMAAEALVHAGEPERGIHLTLRAAGGRDLPRLPAWRRPRQWDLLAYAVHGTGGEPGAADGYARRAGSFARRRPSPLCLGYAGRAEARAHGVHGNPRGAAETGTAALAQFEARDAKLDAALTGLVIANACLGNRVADGVPGHLDRAAGLADACGSPRLAEYVAVARQGLNATLPLATTALDQLTARESEIAAMVSTGMTNSQIAADLGLSVRTVDSHLWRVYHKLGVTNRASLTRLLAHRT</sequence>
<dbReference type="PANTHER" id="PTHR16305">
    <property type="entry name" value="TESTICULAR SOLUBLE ADENYLYL CYCLASE"/>
    <property type="match status" value="1"/>
</dbReference>
<dbReference type="SMART" id="SM00421">
    <property type="entry name" value="HTH_LUXR"/>
    <property type="match status" value="1"/>
</dbReference>
<dbReference type="SUPFAM" id="SSF52540">
    <property type="entry name" value="P-loop containing nucleoside triphosphate hydrolases"/>
    <property type="match status" value="1"/>
</dbReference>
<proteinExistence type="predicted"/>
<keyword evidence="1" id="KW-0547">Nucleotide-binding</keyword>
<evidence type="ECO:0000313" key="5">
    <source>
        <dbReference type="Proteomes" id="UP000680866"/>
    </source>
</evidence>
<evidence type="ECO:0000259" key="3">
    <source>
        <dbReference type="PROSITE" id="PS50043"/>
    </source>
</evidence>
<accession>A0A810N8N3</accession>
<reference evidence="4" key="1">
    <citation type="submission" date="2020-08" db="EMBL/GenBank/DDBJ databases">
        <title>Whole genome shotgun sequence of Polymorphospora rubra NBRC 101157.</title>
        <authorList>
            <person name="Komaki H."/>
            <person name="Tamura T."/>
        </authorList>
    </citation>
    <scope>NUCLEOTIDE SEQUENCE</scope>
    <source>
        <strain evidence="4">NBRC 101157</strain>
    </source>
</reference>
<dbReference type="GO" id="GO:0004016">
    <property type="term" value="F:adenylate cyclase activity"/>
    <property type="evidence" value="ECO:0007669"/>
    <property type="project" value="TreeGrafter"/>
</dbReference>
<dbReference type="GO" id="GO:0006355">
    <property type="term" value="P:regulation of DNA-templated transcription"/>
    <property type="evidence" value="ECO:0007669"/>
    <property type="project" value="InterPro"/>
</dbReference>
<dbReference type="CDD" id="cd06170">
    <property type="entry name" value="LuxR_C_like"/>
    <property type="match status" value="1"/>
</dbReference>
<dbReference type="SUPFAM" id="SSF46894">
    <property type="entry name" value="C-terminal effector domain of the bipartite response regulators"/>
    <property type="match status" value="1"/>
</dbReference>
<dbReference type="Proteomes" id="UP000680866">
    <property type="component" value="Chromosome"/>
</dbReference>
<dbReference type="KEGG" id="pry:Prubr_64110"/>
<dbReference type="InterPro" id="IPR027417">
    <property type="entry name" value="P-loop_NTPase"/>
</dbReference>
<evidence type="ECO:0000256" key="2">
    <source>
        <dbReference type="ARBA" id="ARBA00022840"/>
    </source>
</evidence>
<dbReference type="InterPro" id="IPR011990">
    <property type="entry name" value="TPR-like_helical_dom_sf"/>
</dbReference>
<dbReference type="Pfam" id="PF00196">
    <property type="entry name" value="GerE"/>
    <property type="match status" value="1"/>
</dbReference>